<dbReference type="SUPFAM" id="SSF55785">
    <property type="entry name" value="PYP-like sensor domain (PAS domain)"/>
    <property type="match status" value="1"/>
</dbReference>
<dbReference type="CDD" id="cd00130">
    <property type="entry name" value="PAS"/>
    <property type="match status" value="1"/>
</dbReference>
<name>A0A934MLG2_9HYPH</name>
<dbReference type="PROSITE" id="PS50112">
    <property type="entry name" value="PAS"/>
    <property type="match status" value="1"/>
</dbReference>
<dbReference type="SMART" id="SM00091">
    <property type="entry name" value="PAS"/>
    <property type="match status" value="1"/>
</dbReference>
<dbReference type="Pfam" id="PF00211">
    <property type="entry name" value="Guanylate_cyc"/>
    <property type="match status" value="1"/>
</dbReference>
<dbReference type="SMART" id="SM00044">
    <property type="entry name" value="CYCc"/>
    <property type="match status" value="1"/>
</dbReference>
<feature type="domain" description="Guanylate cyclase" evidence="2">
    <location>
        <begin position="166"/>
        <end position="302"/>
    </location>
</feature>
<dbReference type="CDD" id="cd07302">
    <property type="entry name" value="CHD"/>
    <property type="match status" value="1"/>
</dbReference>
<dbReference type="Proteomes" id="UP000609531">
    <property type="component" value="Unassembled WGS sequence"/>
</dbReference>
<dbReference type="InterPro" id="IPR000014">
    <property type="entry name" value="PAS"/>
</dbReference>
<dbReference type="SUPFAM" id="SSF55073">
    <property type="entry name" value="Nucleotide cyclase"/>
    <property type="match status" value="1"/>
</dbReference>
<dbReference type="GO" id="GO:0004016">
    <property type="term" value="F:adenylate cyclase activity"/>
    <property type="evidence" value="ECO:0007669"/>
    <property type="project" value="UniProtKB-ARBA"/>
</dbReference>
<evidence type="ECO:0000313" key="4">
    <source>
        <dbReference type="Proteomes" id="UP000609531"/>
    </source>
</evidence>
<sequence>MTDFGQRDALISERILESMRDGVVSIDLTGRIITFNGAAGRILGKKPEDVLGRSFAEEFLAEESFDDFNEVVFKAVYEAATTHSIEIALKVDGQRTDLVVASSFLTMEGEDGEEQRFGVVVVFSDTTEERKRRKIKRLFGEYVDPRIVDRILSSEEASRSRRGDMTISFADMRDFTGWSERLDADALVDLLNRFLTAMTEPIGAAGGITDKYIGDAVMACWGPPFTDDAGQARDALNAALGQMEAIAPLRAELAAEGVAGAERMDAVVGVATGDVLSGDIGPPSSRNFTVIGNAVNLAARLQEAAKLYGQHILVADDTAERAGSGFVFREIDRITVRGSHRPVRVYALLGRQGDVAAPAVELAARYGEALAALQARDLDAADAGFAACLEMAPDDRPAALMRGRIAAYRLDPPPEDWDGVWRGAGMAQAARK</sequence>
<evidence type="ECO:0000259" key="2">
    <source>
        <dbReference type="PROSITE" id="PS50125"/>
    </source>
</evidence>
<dbReference type="Pfam" id="PF00989">
    <property type="entry name" value="PAS"/>
    <property type="match status" value="1"/>
</dbReference>
<dbReference type="GO" id="GO:0035556">
    <property type="term" value="P:intracellular signal transduction"/>
    <property type="evidence" value="ECO:0007669"/>
    <property type="project" value="InterPro"/>
</dbReference>
<organism evidence="3 4">
    <name type="scientific">Acuticoccus mangrovi</name>
    <dbReference type="NCBI Taxonomy" id="2796142"/>
    <lineage>
        <taxon>Bacteria</taxon>
        <taxon>Pseudomonadati</taxon>
        <taxon>Pseudomonadota</taxon>
        <taxon>Alphaproteobacteria</taxon>
        <taxon>Hyphomicrobiales</taxon>
        <taxon>Amorphaceae</taxon>
        <taxon>Acuticoccus</taxon>
    </lineage>
</organism>
<dbReference type="PANTHER" id="PTHR43081:SF1">
    <property type="entry name" value="ADENYLATE CYCLASE, TERMINAL-DIFFERENTIATION SPECIFIC"/>
    <property type="match status" value="1"/>
</dbReference>
<dbReference type="InterPro" id="IPR013767">
    <property type="entry name" value="PAS_fold"/>
</dbReference>
<dbReference type="EMBL" id="JAEKJA010000008">
    <property type="protein sequence ID" value="MBJ3776339.1"/>
    <property type="molecule type" value="Genomic_DNA"/>
</dbReference>
<dbReference type="RefSeq" id="WP_198882242.1">
    <property type="nucleotide sequence ID" value="NZ_JAEKJA010000008.1"/>
</dbReference>
<dbReference type="InterPro" id="IPR035965">
    <property type="entry name" value="PAS-like_dom_sf"/>
</dbReference>
<gene>
    <name evidence="3" type="ORF">JCR33_11600</name>
</gene>
<protein>
    <submittedName>
        <fullName evidence="3">PAS domain-containing protein</fullName>
    </submittedName>
</protein>
<comment type="caution">
    <text evidence="3">The sequence shown here is derived from an EMBL/GenBank/DDBJ whole genome shotgun (WGS) entry which is preliminary data.</text>
</comment>
<dbReference type="Gene3D" id="3.30.70.1230">
    <property type="entry name" value="Nucleotide cyclase"/>
    <property type="match status" value="1"/>
</dbReference>
<proteinExistence type="predicted"/>
<dbReference type="PANTHER" id="PTHR43081">
    <property type="entry name" value="ADENYLATE CYCLASE, TERMINAL-DIFFERENTIATION SPECIFIC-RELATED"/>
    <property type="match status" value="1"/>
</dbReference>
<dbReference type="Gene3D" id="3.30.450.20">
    <property type="entry name" value="PAS domain"/>
    <property type="match status" value="1"/>
</dbReference>
<keyword evidence="4" id="KW-1185">Reference proteome</keyword>
<dbReference type="AlphaFoldDB" id="A0A934MLG2"/>
<dbReference type="GO" id="GO:0006171">
    <property type="term" value="P:cAMP biosynthetic process"/>
    <property type="evidence" value="ECO:0007669"/>
    <property type="project" value="TreeGrafter"/>
</dbReference>
<dbReference type="PROSITE" id="PS50125">
    <property type="entry name" value="GUANYLATE_CYCLASE_2"/>
    <property type="match status" value="1"/>
</dbReference>
<dbReference type="InterPro" id="IPR001054">
    <property type="entry name" value="A/G_cyclase"/>
</dbReference>
<dbReference type="InterPro" id="IPR029787">
    <property type="entry name" value="Nucleotide_cyclase"/>
</dbReference>
<dbReference type="GO" id="GO:0006355">
    <property type="term" value="P:regulation of DNA-templated transcription"/>
    <property type="evidence" value="ECO:0007669"/>
    <property type="project" value="InterPro"/>
</dbReference>
<reference evidence="3" key="1">
    <citation type="submission" date="2020-12" db="EMBL/GenBank/DDBJ databases">
        <title>Bacterial taxonomy.</title>
        <authorList>
            <person name="Pan X."/>
        </authorList>
    </citation>
    <scope>NUCLEOTIDE SEQUENCE</scope>
    <source>
        <strain evidence="3">B2012</strain>
    </source>
</reference>
<evidence type="ECO:0000313" key="3">
    <source>
        <dbReference type="EMBL" id="MBJ3776339.1"/>
    </source>
</evidence>
<dbReference type="InterPro" id="IPR050697">
    <property type="entry name" value="Adenylyl/Guanylyl_Cyclase_3/4"/>
</dbReference>
<dbReference type="NCBIfam" id="TIGR00229">
    <property type="entry name" value="sensory_box"/>
    <property type="match status" value="1"/>
</dbReference>
<accession>A0A934MLG2</accession>
<evidence type="ECO:0000259" key="1">
    <source>
        <dbReference type="PROSITE" id="PS50112"/>
    </source>
</evidence>
<feature type="domain" description="PAS" evidence="1">
    <location>
        <begin position="13"/>
        <end position="79"/>
    </location>
</feature>